<keyword evidence="2" id="KW-1185">Reference proteome</keyword>
<proteinExistence type="predicted"/>
<name>A0ABQ8SVR5_PERAM</name>
<accession>A0ABQ8SVR5</accession>
<evidence type="ECO:0000313" key="2">
    <source>
        <dbReference type="Proteomes" id="UP001148838"/>
    </source>
</evidence>
<protein>
    <recommendedName>
        <fullName evidence="3">Per a allergen</fullName>
    </recommendedName>
</protein>
<dbReference type="EMBL" id="JAJSOF020000019">
    <property type="protein sequence ID" value="KAJ4438294.1"/>
    <property type="molecule type" value="Genomic_DNA"/>
</dbReference>
<gene>
    <name evidence="1" type="ORF">ANN_14233</name>
</gene>
<reference evidence="1 2" key="1">
    <citation type="journal article" date="2022" name="Allergy">
        <title>Genome assembly and annotation of Periplaneta americana reveal a comprehensive cockroach allergen profile.</title>
        <authorList>
            <person name="Wang L."/>
            <person name="Xiong Q."/>
            <person name="Saelim N."/>
            <person name="Wang L."/>
            <person name="Nong W."/>
            <person name="Wan A.T."/>
            <person name="Shi M."/>
            <person name="Liu X."/>
            <person name="Cao Q."/>
            <person name="Hui J.H.L."/>
            <person name="Sookrung N."/>
            <person name="Leung T.F."/>
            <person name="Tungtrongchitr A."/>
            <person name="Tsui S.K.W."/>
        </authorList>
    </citation>
    <scope>NUCLEOTIDE SEQUENCE [LARGE SCALE GENOMIC DNA]</scope>
    <source>
        <strain evidence="1">PWHHKU_190912</strain>
    </source>
</reference>
<sequence length="125" mass="13889">MKLPPEPVLTKWGTWIEAACFNIEHFKEVKSVIDSFPGKSAVSVREAQSAFSESKVQCQLAYIPSNFGFIADNIIKLETRGMPLNTSLDIVEDVKSKLSAVEGIVGIGVMKNLYLLWEETLDSRP</sequence>
<evidence type="ECO:0000313" key="1">
    <source>
        <dbReference type="EMBL" id="KAJ4438294.1"/>
    </source>
</evidence>
<dbReference type="Proteomes" id="UP001148838">
    <property type="component" value="Unassembled WGS sequence"/>
</dbReference>
<evidence type="ECO:0008006" key="3">
    <source>
        <dbReference type="Google" id="ProtNLM"/>
    </source>
</evidence>
<organism evidence="1 2">
    <name type="scientific">Periplaneta americana</name>
    <name type="common">American cockroach</name>
    <name type="synonym">Blatta americana</name>
    <dbReference type="NCBI Taxonomy" id="6978"/>
    <lineage>
        <taxon>Eukaryota</taxon>
        <taxon>Metazoa</taxon>
        <taxon>Ecdysozoa</taxon>
        <taxon>Arthropoda</taxon>
        <taxon>Hexapoda</taxon>
        <taxon>Insecta</taxon>
        <taxon>Pterygota</taxon>
        <taxon>Neoptera</taxon>
        <taxon>Polyneoptera</taxon>
        <taxon>Dictyoptera</taxon>
        <taxon>Blattodea</taxon>
        <taxon>Blattoidea</taxon>
        <taxon>Blattidae</taxon>
        <taxon>Blattinae</taxon>
        <taxon>Periplaneta</taxon>
    </lineage>
</organism>
<comment type="caution">
    <text evidence="1">The sequence shown here is derived from an EMBL/GenBank/DDBJ whole genome shotgun (WGS) entry which is preliminary data.</text>
</comment>